<feature type="signal peptide" evidence="11">
    <location>
        <begin position="1"/>
        <end position="25"/>
    </location>
</feature>
<dbReference type="Gene3D" id="2.60.120.260">
    <property type="entry name" value="Galactose-binding domain-like"/>
    <property type="match status" value="1"/>
</dbReference>
<feature type="region of interest" description="Disordered" evidence="10">
    <location>
        <begin position="66"/>
        <end position="102"/>
    </location>
</feature>
<evidence type="ECO:0000259" key="12">
    <source>
        <dbReference type="Pfam" id="PF05547"/>
    </source>
</evidence>
<proteinExistence type="predicted"/>
<sequence length="804" mass="88463">MHRRMTVGLAVVALLGAAAPWAANAAPAADTTTKAVNEVEAEHELPNPLEEKRRALRTEAISQVLSGETKAEKRGASTVAKIGDAPKQQQGESRSRTAKTAEAPRVDQYVELTREKTDKIFVILTEFGNERHPQYPDQDTHAATPGPTRFDGPLHNEIPAPNRGQDNSTIWQQDYSKAHFEKMYFGTGENVESLKTFYERQSSGRYSVDGLVTDWVKVKYNEARYGRSNGYPCPSSTCNNTWELVKDGVNQWVADRKAAGQTTEQIKATLAEYDTWDRYDYDGDGDFNEPDGYLDHFQIVHSGGDQADGDPYQGEDAIWSHRWYAYNTSSGQTGPGFNKRGGAQIGDTGVWVGDYTIQPENGGLGVFAHEYGHDLGLPDHYDTQGPGGAQENGVNWWSLMGQSRVSPVNEGIGTRAADLSAWDKLQLGWLDYETVVAGQDRQIDLGPHEYNTDKAQGVVVVLPDKQKTTQLGAPFAGARQWWSGQGDDLDNTLTRTVDLTGKTAASLSFKARYDIEVDFDYLYTQYSLDNGANWTTLDGTLDGKAFPKDAANNPAITDTSGGKWQDAQVSLNALAGKKALLRFRYLTDGGVAPAGFFADDLKIVADGQDVLTDGAESGDNGWTLKGFRTTTGVETKSYDHFYVATNRTYASYDKYMQTGPYNYGWPARPKWSERFPYQDGLLVSYWDTSQVDNNTSAHPGEGLILPIDANPEPIYNLEGAAWRPRIAGYDAPFSLQKSDSFTLHVNGKPSYVRGQSAKPLFDDTKSYWSAAQPTAGVKVANAGVGIRVLQQNGTSMKVRVFSTK</sequence>
<name>A0ABS5AKJ3_9PSEU</name>
<feature type="domain" description="Immune inhibitor A-like metallopeptidase VEG" evidence="13">
    <location>
        <begin position="635"/>
        <end position="792"/>
    </location>
</feature>
<dbReference type="EC" id="3.4.24.-" evidence="14"/>
<comment type="caution">
    <text evidence="14">The sequence shown here is derived from an EMBL/GenBank/DDBJ whole genome shotgun (WGS) entry which is preliminary data.</text>
</comment>
<comment type="subcellular location">
    <subcellularLocation>
        <location evidence="2">Secreted</location>
    </subcellularLocation>
</comment>
<evidence type="ECO:0000259" key="13">
    <source>
        <dbReference type="Pfam" id="PF20774"/>
    </source>
</evidence>
<dbReference type="Proteomes" id="UP001519363">
    <property type="component" value="Unassembled WGS sequence"/>
</dbReference>
<evidence type="ECO:0000256" key="3">
    <source>
        <dbReference type="ARBA" id="ARBA00022525"/>
    </source>
</evidence>
<dbReference type="InterPro" id="IPR012300">
    <property type="entry name" value="Pept_M6_InhA"/>
</dbReference>
<dbReference type="InterPro" id="IPR048665">
    <property type="entry name" value="InhA-like_VEG"/>
</dbReference>
<evidence type="ECO:0000256" key="10">
    <source>
        <dbReference type="SAM" id="MobiDB-lite"/>
    </source>
</evidence>
<dbReference type="Pfam" id="PF05547">
    <property type="entry name" value="Peptidase_M6"/>
    <property type="match status" value="1"/>
</dbReference>
<gene>
    <name evidence="14" type="ORF">JOF53_005966</name>
</gene>
<evidence type="ECO:0000256" key="9">
    <source>
        <dbReference type="ARBA" id="ARBA00023049"/>
    </source>
</evidence>
<keyword evidence="9" id="KW-0482">Metalloprotease</keyword>
<dbReference type="GO" id="GO:0016787">
    <property type="term" value="F:hydrolase activity"/>
    <property type="evidence" value="ECO:0007669"/>
    <property type="project" value="UniProtKB-KW"/>
</dbReference>
<organism evidence="14 15">
    <name type="scientific">Crossiella equi</name>
    <dbReference type="NCBI Taxonomy" id="130796"/>
    <lineage>
        <taxon>Bacteria</taxon>
        <taxon>Bacillati</taxon>
        <taxon>Actinomycetota</taxon>
        <taxon>Actinomycetes</taxon>
        <taxon>Pseudonocardiales</taxon>
        <taxon>Pseudonocardiaceae</taxon>
        <taxon>Crossiella</taxon>
    </lineage>
</organism>
<dbReference type="SUPFAM" id="SSF55486">
    <property type="entry name" value="Metalloproteases ('zincins'), catalytic domain"/>
    <property type="match status" value="1"/>
</dbReference>
<keyword evidence="4" id="KW-0645">Protease</keyword>
<dbReference type="EMBL" id="JAGIOO010000001">
    <property type="protein sequence ID" value="MBP2477094.1"/>
    <property type="molecule type" value="Genomic_DNA"/>
</dbReference>
<evidence type="ECO:0000256" key="8">
    <source>
        <dbReference type="ARBA" id="ARBA00022833"/>
    </source>
</evidence>
<dbReference type="Pfam" id="PF20774">
    <property type="entry name" value="InhA-like_VEG"/>
    <property type="match status" value="1"/>
</dbReference>
<dbReference type="PIRSF" id="PIRSF007519">
    <property type="entry name" value="Protease_InhA"/>
    <property type="match status" value="1"/>
</dbReference>
<dbReference type="Pfam" id="PF20773">
    <property type="entry name" value="InhA-like_MAM"/>
    <property type="match status" value="1"/>
</dbReference>
<dbReference type="NCBIfam" id="TIGR03296">
    <property type="entry name" value="M6dom_TIGR03296"/>
    <property type="match status" value="1"/>
</dbReference>
<keyword evidence="15" id="KW-1185">Reference proteome</keyword>
<evidence type="ECO:0000256" key="5">
    <source>
        <dbReference type="ARBA" id="ARBA00022723"/>
    </source>
</evidence>
<feature type="chain" id="PRO_5045992827" evidence="11">
    <location>
        <begin position="26"/>
        <end position="804"/>
    </location>
</feature>
<keyword evidence="5" id="KW-0479">Metal-binding</keyword>
<protein>
    <submittedName>
        <fullName evidence="14">Immune inhibitor A</fullName>
        <ecNumber evidence="14">3.4.24.-</ecNumber>
    </submittedName>
</protein>
<feature type="domain" description="Peptidase M6-like" evidence="12">
    <location>
        <begin position="108"/>
        <end position="424"/>
    </location>
</feature>
<evidence type="ECO:0000256" key="6">
    <source>
        <dbReference type="ARBA" id="ARBA00022729"/>
    </source>
</evidence>
<evidence type="ECO:0000313" key="15">
    <source>
        <dbReference type="Proteomes" id="UP001519363"/>
    </source>
</evidence>
<dbReference type="RefSeq" id="WP_249044572.1">
    <property type="nucleotide sequence ID" value="NZ_JAGIOO010000001.1"/>
</dbReference>
<evidence type="ECO:0000256" key="11">
    <source>
        <dbReference type="SAM" id="SignalP"/>
    </source>
</evidence>
<dbReference type="PANTHER" id="PTHR13062:SF12">
    <property type="entry name" value="ALPHA-2-MACROGLOBULIN DOMAIN-CONTAINING PROTEIN"/>
    <property type="match status" value="1"/>
</dbReference>
<dbReference type="InterPro" id="IPR008757">
    <property type="entry name" value="Peptidase_M6-like_domain"/>
</dbReference>
<evidence type="ECO:0000313" key="14">
    <source>
        <dbReference type="EMBL" id="MBP2477094.1"/>
    </source>
</evidence>
<keyword evidence="7 14" id="KW-0378">Hydrolase</keyword>
<keyword evidence="3" id="KW-0964">Secreted</keyword>
<keyword evidence="8" id="KW-0862">Zinc</keyword>
<reference evidence="14 15" key="1">
    <citation type="submission" date="2021-03" db="EMBL/GenBank/DDBJ databases">
        <title>Sequencing the genomes of 1000 actinobacteria strains.</title>
        <authorList>
            <person name="Klenk H.-P."/>
        </authorList>
    </citation>
    <scope>NUCLEOTIDE SEQUENCE [LARGE SCALE GENOMIC DNA]</scope>
    <source>
        <strain evidence="14 15">DSM 44580</strain>
    </source>
</reference>
<keyword evidence="6 11" id="KW-0732">Signal</keyword>
<accession>A0ABS5AKJ3</accession>
<comment type="cofactor">
    <cofactor evidence="1">
        <name>Zn(2+)</name>
        <dbReference type="ChEBI" id="CHEBI:29105"/>
    </cofactor>
</comment>
<evidence type="ECO:0000256" key="4">
    <source>
        <dbReference type="ARBA" id="ARBA00022670"/>
    </source>
</evidence>
<evidence type="ECO:0000256" key="7">
    <source>
        <dbReference type="ARBA" id="ARBA00022801"/>
    </source>
</evidence>
<dbReference type="PANTHER" id="PTHR13062">
    <property type="entry name" value="COLLAGENASE"/>
    <property type="match status" value="1"/>
</dbReference>
<evidence type="ECO:0000256" key="1">
    <source>
        <dbReference type="ARBA" id="ARBA00001947"/>
    </source>
</evidence>
<evidence type="ECO:0000256" key="2">
    <source>
        <dbReference type="ARBA" id="ARBA00004613"/>
    </source>
</evidence>